<organism evidence="1 2">
    <name type="scientific">Campylobacter concisus</name>
    <dbReference type="NCBI Taxonomy" id="199"/>
    <lineage>
        <taxon>Bacteria</taxon>
        <taxon>Pseudomonadati</taxon>
        <taxon>Campylobacterota</taxon>
        <taxon>Epsilonproteobacteria</taxon>
        <taxon>Campylobacterales</taxon>
        <taxon>Campylobacteraceae</taxon>
        <taxon>Campylobacter</taxon>
    </lineage>
</organism>
<reference evidence="1" key="1">
    <citation type="submission" date="2021-02" db="EMBL/GenBank/DDBJ databases">
        <title>Infant gut strain persistence is associated with maternal origin, phylogeny, and functional potential including surface adhesion and iron acquisition.</title>
        <authorList>
            <person name="Lou Y.C."/>
        </authorList>
    </citation>
    <scope>NUCLEOTIDE SEQUENCE</scope>
    <source>
        <strain evidence="1">L3_101_000G1_dasL3_101_000G1_concoct_7_sub</strain>
    </source>
</reference>
<sequence length="297" mass="32347">LCEGKAKFTLILGSDFYAHENANLLAALAGVVARATPFRVMLIPPRTNSLGVAKICTLSHEKKPGKTLGYNEMGEFKFSIFEGDLDAGALNQQEGTFTGINNEVVPTNAALAHGGYFLNDIANALGLVTKNTIDYTAQLPKEKGYRGVKFDDLENFYANDGTSHRGYKLEISNFTPKDDIEPLFKEQSGLNLKEDEALISLANPINLPSFFANYASQTAKRAVLYASGEFMAKFEISQNEAVILEKNGQKLAICVELDSELGGVAAYLGDYDDKLDLSAIFEGKSYASVKIIKAENE</sequence>
<feature type="non-terminal residue" evidence="1">
    <location>
        <position position="1"/>
    </location>
</feature>
<comment type="caution">
    <text evidence="1">The sequence shown here is derived from an EMBL/GenBank/DDBJ whole genome shotgun (WGS) entry which is preliminary data.</text>
</comment>
<accession>A0A9E1F357</accession>
<evidence type="ECO:0000313" key="2">
    <source>
        <dbReference type="Proteomes" id="UP000824019"/>
    </source>
</evidence>
<proteinExistence type="predicted"/>
<evidence type="ECO:0000313" key="1">
    <source>
        <dbReference type="EMBL" id="MBS5830780.1"/>
    </source>
</evidence>
<protein>
    <submittedName>
        <fullName evidence="1">NADH-quinone oxidoreductase subunit G</fullName>
    </submittedName>
</protein>
<name>A0A9E1F357_9BACT</name>
<dbReference type="Proteomes" id="UP000824019">
    <property type="component" value="Unassembled WGS sequence"/>
</dbReference>
<dbReference type="EMBL" id="JAHAKR010000432">
    <property type="protein sequence ID" value="MBS5830780.1"/>
    <property type="molecule type" value="Genomic_DNA"/>
</dbReference>
<dbReference type="AlphaFoldDB" id="A0A9E1F357"/>
<gene>
    <name evidence="1" type="ORF">KIC69_08125</name>
</gene>